<proteinExistence type="predicted"/>
<sequence length="153" mass="16849">MSTPDPPPVSIIPLLSDKVKDCAREAWKEARPVAESLPKPKRSTIARFFATDACDAPINAAISEYSIKTRLYQTSRCLPREISTYKRGGLVVFPGEAAVGQTFTIMIPLHICGEVTIEGLVLDTDHYYHIARECKIDVPEGAKLSVLVISDFT</sequence>
<organism evidence="1 2">
    <name type="scientific">Aspergillus novoparasiticus</name>
    <dbReference type="NCBI Taxonomy" id="986946"/>
    <lineage>
        <taxon>Eukaryota</taxon>
        <taxon>Fungi</taxon>
        <taxon>Dikarya</taxon>
        <taxon>Ascomycota</taxon>
        <taxon>Pezizomycotina</taxon>
        <taxon>Eurotiomycetes</taxon>
        <taxon>Eurotiomycetidae</taxon>
        <taxon>Eurotiales</taxon>
        <taxon>Aspergillaceae</taxon>
        <taxon>Aspergillus</taxon>
        <taxon>Aspergillus subgen. Circumdati</taxon>
    </lineage>
</organism>
<evidence type="ECO:0000313" key="1">
    <source>
        <dbReference type="EMBL" id="KAB8213181.1"/>
    </source>
</evidence>
<dbReference type="Proteomes" id="UP000326799">
    <property type="component" value="Unassembled WGS sequence"/>
</dbReference>
<name>A0A5N6E6I5_9EURO</name>
<dbReference type="AlphaFoldDB" id="A0A5N6E6I5"/>
<gene>
    <name evidence="1" type="ORF">BDV33DRAFT_185268</name>
</gene>
<accession>A0A5N6E6I5</accession>
<dbReference type="EMBL" id="ML733672">
    <property type="protein sequence ID" value="KAB8213181.1"/>
    <property type="molecule type" value="Genomic_DNA"/>
</dbReference>
<protein>
    <submittedName>
        <fullName evidence="1">Uncharacterized protein</fullName>
    </submittedName>
</protein>
<keyword evidence="2" id="KW-1185">Reference proteome</keyword>
<evidence type="ECO:0000313" key="2">
    <source>
        <dbReference type="Proteomes" id="UP000326799"/>
    </source>
</evidence>
<reference evidence="1 2" key="1">
    <citation type="submission" date="2019-04" db="EMBL/GenBank/DDBJ databases">
        <title>Fungal friends and foes A comparative genomics study of 23 Aspergillus species from section Flavi.</title>
        <authorList>
            <consortium name="DOE Joint Genome Institute"/>
            <person name="Kjaerbolling I."/>
            <person name="Vesth T.C."/>
            <person name="Frisvad J.C."/>
            <person name="Nybo J.L."/>
            <person name="Theobald S."/>
            <person name="Kildgaard S."/>
            <person name="Petersen T.I."/>
            <person name="Kuo A."/>
            <person name="Sato A."/>
            <person name="Lyhne E.K."/>
            <person name="Kogle M.E."/>
            <person name="Wiebenga A."/>
            <person name="Kun R.S."/>
            <person name="Lubbers R.J."/>
            <person name="Makela M.R."/>
            <person name="Barry K."/>
            <person name="Chovatia M."/>
            <person name="Clum A."/>
            <person name="Daum C."/>
            <person name="Haridas S."/>
            <person name="He G."/>
            <person name="LaButti K."/>
            <person name="Lipzen A."/>
            <person name="Mondo S."/>
            <person name="Pangilinan J."/>
            <person name="Riley R."/>
            <person name="Salamov A."/>
            <person name="Simmons B.A."/>
            <person name="Magnuson J.K."/>
            <person name="Henrissat B."/>
            <person name="Mortensen U.H."/>
            <person name="Larsen T.O."/>
            <person name="De vries R.P."/>
            <person name="Grigoriev I.V."/>
            <person name="Machida M."/>
            <person name="Baker S.E."/>
            <person name="Andersen M.R."/>
        </authorList>
    </citation>
    <scope>NUCLEOTIDE SEQUENCE [LARGE SCALE GENOMIC DNA]</scope>
    <source>
        <strain evidence="1 2">CBS 126849</strain>
    </source>
</reference>